<feature type="compositionally biased region" description="Basic and acidic residues" evidence="1">
    <location>
        <begin position="372"/>
        <end position="388"/>
    </location>
</feature>
<proteinExistence type="predicted"/>
<evidence type="ECO:0000313" key="4">
    <source>
        <dbReference type="Proteomes" id="UP000283509"/>
    </source>
</evidence>
<feature type="transmembrane region" description="Helical" evidence="2">
    <location>
        <begin position="330"/>
        <end position="351"/>
    </location>
</feature>
<feature type="compositionally biased region" description="Polar residues" evidence="1">
    <location>
        <begin position="361"/>
        <end position="370"/>
    </location>
</feature>
<keyword evidence="2" id="KW-0472">Membrane</keyword>
<dbReference type="Proteomes" id="UP000283509">
    <property type="component" value="Unassembled WGS sequence"/>
</dbReference>
<keyword evidence="4" id="KW-1185">Reference proteome</keyword>
<keyword evidence="2" id="KW-0812">Transmembrane</keyword>
<evidence type="ECO:0000256" key="1">
    <source>
        <dbReference type="SAM" id="MobiDB-lite"/>
    </source>
</evidence>
<dbReference type="OrthoDB" id="6380788at2759"/>
<evidence type="ECO:0000313" key="3">
    <source>
        <dbReference type="EMBL" id="ROT71982.1"/>
    </source>
</evidence>
<protein>
    <submittedName>
        <fullName evidence="3">Uncharacterized protein</fullName>
    </submittedName>
</protein>
<dbReference type="AlphaFoldDB" id="A0A423T659"/>
<keyword evidence="2" id="KW-1133">Transmembrane helix</keyword>
<feature type="region of interest" description="Disordered" evidence="1">
    <location>
        <begin position="43"/>
        <end position="80"/>
    </location>
</feature>
<sequence length="483" mass="51957">MLNGTFEASGAHDLRVESAAALQGVAPCNLLLQVWSSNNVTLEGGGAGEGDQAADYKTTTSSEGPAIGTADSQKGNPPTEHEIVFVNDSPKEPSVSESEDVNVQLERGAGVCVRNVSAHQSKFKSLRGRFDCVTLRLSEADEVEASFTNLLIWRSSISHLSAVVQHISVEETSITSLSGLRVENQWKPESQANIGTVTHSFKSADIKKIERDGLKLTDGDLHISNTNIADIDGGGIVVANGAVNVVNSHFAKLSPTSLVLKGNSTVIFSNSTLGNREIKYMKVSSSGQDVHPLQLMFPLGGGLRSRIGSGDVYAQEEEDSADSLFRGFTWYWVVIMLGVGLVAGVVLGAAARCQKKRDPKQQASSLTLSDLISRERMEEGDNSHENEASGRPSLYRQDSGLTSSSFASYTACQDRGRLTSLKQPDDLDQILNSQAEPNIYVQVSPLACAQETVIYEEAETFTSLREENTYMTMGPGAKQHARA</sequence>
<reference evidence="3 4" key="2">
    <citation type="submission" date="2019-01" db="EMBL/GenBank/DDBJ databases">
        <title>The decoding of complex shrimp genome reveals the adaptation for benthos swimmer, frequently molting mechanism and breeding impact on genome.</title>
        <authorList>
            <person name="Sun Y."/>
            <person name="Gao Y."/>
            <person name="Yu Y."/>
        </authorList>
    </citation>
    <scope>NUCLEOTIDE SEQUENCE [LARGE SCALE GENOMIC DNA]</scope>
    <source>
        <tissue evidence="3">Muscle</tissue>
    </source>
</reference>
<gene>
    <name evidence="3" type="ORF">C7M84_009662</name>
</gene>
<accession>A0A423T659</accession>
<comment type="caution">
    <text evidence="3">The sequence shown here is derived from an EMBL/GenBank/DDBJ whole genome shotgun (WGS) entry which is preliminary data.</text>
</comment>
<dbReference type="EMBL" id="QCYY01002219">
    <property type="protein sequence ID" value="ROT71982.1"/>
    <property type="molecule type" value="Genomic_DNA"/>
</dbReference>
<evidence type="ECO:0000256" key="2">
    <source>
        <dbReference type="SAM" id="Phobius"/>
    </source>
</evidence>
<feature type="region of interest" description="Disordered" evidence="1">
    <location>
        <begin position="358"/>
        <end position="396"/>
    </location>
</feature>
<organism evidence="3 4">
    <name type="scientific">Penaeus vannamei</name>
    <name type="common">Whiteleg shrimp</name>
    <name type="synonym">Litopenaeus vannamei</name>
    <dbReference type="NCBI Taxonomy" id="6689"/>
    <lineage>
        <taxon>Eukaryota</taxon>
        <taxon>Metazoa</taxon>
        <taxon>Ecdysozoa</taxon>
        <taxon>Arthropoda</taxon>
        <taxon>Crustacea</taxon>
        <taxon>Multicrustacea</taxon>
        <taxon>Malacostraca</taxon>
        <taxon>Eumalacostraca</taxon>
        <taxon>Eucarida</taxon>
        <taxon>Decapoda</taxon>
        <taxon>Dendrobranchiata</taxon>
        <taxon>Penaeoidea</taxon>
        <taxon>Penaeidae</taxon>
        <taxon>Penaeus</taxon>
    </lineage>
</organism>
<reference evidence="3 4" key="1">
    <citation type="submission" date="2018-04" db="EMBL/GenBank/DDBJ databases">
        <authorList>
            <person name="Zhang X."/>
            <person name="Yuan J."/>
            <person name="Li F."/>
            <person name="Xiang J."/>
        </authorList>
    </citation>
    <scope>NUCLEOTIDE SEQUENCE [LARGE SCALE GENOMIC DNA]</scope>
    <source>
        <tissue evidence="3">Muscle</tissue>
    </source>
</reference>
<name>A0A423T659_PENVA</name>